<evidence type="ECO:0000313" key="3">
    <source>
        <dbReference type="Proteomes" id="UP000544090"/>
    </source>
</evidence>
<dbReference type="AlphaFoldDB" id="A0A7X6HF83"/>
<dbReference type="Pfam" id="PF01610">
    <property type="entry name" value="DDE_Tnp_ISL3"/>
    <property type="match status" value="1"/>
</dbReference>
<evidence type="ECO:0000313" key="2">
    <source>
        <dbReference type="EMBL" id="NKX55951.1"/>
    </source>
</evidence>
<proteinExistence type="predicted"/>
<reference evidence="2 3" key="1">
    <citation type="submission" date="2020-04" db="EMBL/GenBank/DDBJ databases">
        <title>Arthrobacter sp. nov.</title>
        <authorList>
            <person name="Liu S."/>
        </authorList>
    </citation>
    <scope>NUCLEOTIDE SEQUENCE [LARGE SCALE GENOMIC DNA]</scope>
    <source>
        <strain evidence="2 3">E918</strain>
    </source>
</reference>
<name>A0A7X6HF83_9MICC</name>
<dbReference type="InterPro" id="IPR002560">
    <property type="entry name" value="Transposase_DDE"/>
</dbReference>
<dbReference type="RefSeq" id="WP_168488032.1">
    <property type="nucleotide sequence ID" value="NZ_JAAZSQ010000018.1"/>
</dbReference>
<keyword evidence="3" id="KW-1185">Reference proteome</keyword>
<protein>
    <submittedName>
        <fullName evidence="2">Transposase</fullName>
    </submittedName>
</protein>
<feature type="domain" description="Transposase IS204/IS1001/IS1096/IS1165 DDE" evidence="1">
    <location>
        <begin position="2"/>
        <end position="77"/>
    </location>
</feature>
<gene>
    <name evidence="2" type="ORF">HGG74_15680</name>
</gene>
<sequence>MKAAWETKEQLRALLRTGSLKDAAAAMVRQQHPVERAGQPEINRLRRTVCRWWKEIEVLIVTGATTSMVEVNNTTIKF</sequence>
<dbReference type="EMBL" id="JAAZSQ010000018">
    <property type="protein sequence ID" value="NKX55951.1"/>
    <property type="molecule type" value="Genomic_DNA"/>
</dbReference>
<organism evidence="2 3">
    <name type="scientific">Arthrobacter mobilis</name>
    <dbReference type="NCBI Taxonomy" id="2724944"/>
    <lineage>
        <taxon>Bacteria</taxon>
        <taxon>Bacillati</taxon>
        <taxon>Actinomycetota</taxon>
        <taxon>Actinomycetes</taxon>
        <taxon>Micrococcales</taxon>
        <taxon>Micrococcaceae</taxon>
        <taxon>Arthrobacter</taxon>
    </lineage>
</organism>
<comment type="caution">
    <text evidence="2">The sequence shown here is derived from an EMBL/GenBank/DDBJ whole genome shotgun (WGS) entry which is preliminary data.</text>
</comment>
<dbReference type="Proteomes" id="UP000544090">
    <property type="component" value="Unassembled WGS sequence"/>
</dbReference>
<evidence type="ECO:0000259" key="1">
    <source>
        <dbReference type="Pfam" id="PF01610"/>
    </source>
</evidence>
<accession>A0A7X6HF83</accession>